<accession>A0ABY0GUM3</accession>
<keyword evidence="6" id="KW-1185">Reference proteome</keyword>
<proteinExistence type="inferred from homology"/>
<sequence length="326" mass="36528">MIDKYQLADAIIENLGRHAKRHTTSRQTNDPMEHMALIETLKLLFNITYYCKSRVSSFTPAIPHIVTLLCDSTLQPAKPLDPPIGSLINALLNLDLGVQEARSSFYPDNDPKLLSDRLLDLLVRSTKAYSDEELETTVTALVGVIRAIHEYAPDEVKTSIRDQLLPTEADRNEVLGRSASTPSWLLKNSTNPLTPSLRDIISELLFDMSDRDASTFVNNVGYGFASGYLFSKNLPVPQDAADPSINAEGSTSRPVNPVTGQFLDKERHPDLPEMTDEEKEREAERLFVLFERLRANGVISVENPVRTAVQEGRFEELPDDYQEDVD</sequence>
<name>A0ABY0GUM3_9PEZI</name>
<gene>
    <name evidence="5" type="ORF">DL762_010469</name>
</gene>
<evidence type="ECO:0000256" key="1">
    <source>
        <dbReference type="ARBA" id="ARBA00009049"/>
    </source>
</evidence>
<dbReference type="PANTHER" id="PTHR12425">
    <property type="entry name" value="SYNEMBRYN"/>
    <property type="match status" value="1"/>
</dbReference>
<evidence type="ECO:0000256" key="4">
    <source>
        <dbReference type="SAM" id="MobiDB-lite"/>
    </source>
</evidence>
<evidence type="ECO:0000256" key="2">
    <source>
        <dbReference type="ARBA" id="ARBA00022658"/>
    </source>
</evidence>
<evidence type="ECO:0000313" key="6">
    <source>
        <dbReference type="Proteomes" id="UP000294003"/>
    </source>
</evidence>
<dbReference type="EMBL" id="QJNS01000726">
    <property type="protein sequence ID" value="RYO74439.1"/>
    <property type="molecule type" value="Genomic_DNA"/>
</dbReference>
<dbReference type="Pfam" id="PF10165">
    <property type="entry name" value="Ric8"/>
    <property type="match status" value="1"/>
</dbReference>
<comment type="similarity">
    <text evidence="1">Belongs to the synembryn family.</text>
</comment>
<organism evidence="5 6">
    <name type="scientific">Monosporascus cannonballus</name>
    <dbReference type="NCBI Taxonomy" id="155416"/>
    <lineage>
        <taxon>Eukaryota</taxon>
        <taxon>Fungi</taxon>
        <taxon>Dikarya</taxon>
        <taxon>Ascomycota</taxon>
        <taxon>Pezizomycotina</taxon>
        <taxon>Sordariomycetes</taxon>
        <taxon>Xylariomycetidae</taxon>
        <taxon>Xylariales</taxon>
        <taxon>Xylariales incertae sedis</taxon>
        <taxon>Monosporascus</taxon>
    </lineage>
</organism>
<keyword evidence="2" id="KW-0344">Guanine-nucleotide releasing factor</keyword>
<keyword evidence="3" id="KW-0143">Chaperone</keyword>
<dbReference type="PANTHER" id="PTHR12425:SF5">
    <property type="entry name" value="SYNEMBRYN"/>
    <property type="match status" value="1"/>
</dbReference>
<dbReference type="InterPro" id="IPR019318">
    <property type="entry name" value="Gua_nucleotide_exch_fac_Ric8"/>
</dbReference>
<evidence type="ECO:0000256" key="3">
    <source>
        <dbReference type="ARBA" id="ARBA00023186"/>
    </source>
</evidence>
<reference evidence="5 6" key="1">
    <citation type="submission" date="2018-06" db="EMBL/GenBank/DDBJ databases">
        <title>Complete Genomes of Monosporascus.</title>
        <authorList>
            <person name="Robinson A.J."/>
            <person name="Natvig D.O."/>
        </authorList>
    </citation>
    <scope>NUCLEOTIDE SEQUENCE [LARGE SCALE GENOMIC DNA]</scope>
    <source>
        <strain evidence="5 6">CBS 609.92</strain>
    </source>
</reference>
<dbReference type="Proteomes" id="UP000294003">
    <property type="component" value="Unassembled WGS sequence"/>
</dbReference>
<comment type="caution">
    <text evidence="5">The sequence shown here is derived from an EMBL/GenBank/DDBJ whole genome shotgun (WGS) entry which is preliminary data.</text>
</comment>
<evidence type="ECO:0000313" key="5">
    <source>
        <dbReference type="EMBL" id="RYO74439.1"/>
    </source>
</evidence>
<feature type="region of interest" description="Disordered" evidence="4">
    <location>
        <begin position="240"/>
        <end position="279"/>
    </location>
</feature>
<protein>
    <submittedName>
        <fullName evidence="5">Uncharacterized protein</fullName>
    </submittedName>
</protein>